<dbReference type="InterPro" id="IPR014731">
    <property type="entry name" value="ETF_asu_C"/>
</dbReference>
<feature type="binding site" evidence="4">
    <location>
        <begin position="277"/>
        <end position="284"/>
    </location>
    <ligand>
        <name>FAD</name>
        <dbReference type="ChEBI" id="CHEBI:57692"/>
    </ligand>
</feature>
<dbReference type="Proteomes" id="UP000602087">
    <property type="component" value="Unassembled WGS sequence"/>
</dbReference>
<dbReference type="EMBL" id="JAEINH010000015">
    <property type="protein sequence ID" value="MBI9116070.1"/>
    <property type="molecule type" value="Genomic_DNA"/>
</dbReference>
<feature type="domain" description="Electron transfer flavoprotein alpha/beta-subunit N-terminal" evidence="5">
    <location>
        <begin position="9"/>
        <end position="198"/>
    </location>
</feature>
<dbReference type="InterPro" id="IPR014730">
    <property type="entry name" value="ETF_a/b_N"/>
</dbReference>
<name>A0A934IE48_9MICO</name>
<dbReference type="Gene3D" id="3.40.50.620">
    <property type="entry name" value="HUPs"/>
    <property type="match status" value="1"/>
</dbReference>
<organism evidence="6 7">
    <name type="scientific">Sanguibacter suaedae</name>
    <dbReference type="NCBI Taxonomy" id="2795737"/>
    <lineage>
        <taxon>Bacteria</taxon>
        <taxon>Bacillati</taxon>
        <taxon>Actinomycetota</taxon>
        <taxon>Actinomycetes</taxon>
        <taxon>Micrococcales</taxon>
        <taxon>Sanguibacteraceae</taxon>
        <taxon>Sanguibacter</taxon>
    </lineage>
</organism>
<dbReference type="PANTHER" id="PTHR43153">
    <property type="entry name" value="ELECTRON TRANSFER FLAVOPROTEIN ALPHA"/>
    <property type="match status" value="1"/>
</dbReference>
<feature type="binding site" evidence="4">
    <location>
        <position position="223"/>
    </location>
    <ligand>
        <name>FAD</name>
        <dbReference type="ChEBI" id="CHEBI:57692"/>
    </ligand>
</feature>
<protein>
    <submittedName>
        <fullName evidence="6">Electron transfer flavoprotein subunit alpha/FixB family protein</fullName>
    </submittedName>
</protein>
<feature type="binding site" evidence="4">
    <location>
        <position position="298"/>
    </location>
    <ligand>
        <name>FAD</name>
        <dbReference type="ChEBI" id="CHEBI:57692"/>
    </ligand>
</feature>
<evidence type="ECO:0000313" key="7">
    <source>
        <dbReference type="Proteomes" id="UP000602087"/>
    </source>
</evidence>
<feature type="binding site" evidence="4">
    <location>
        <begin position="260"/>
        <end position="264"/>
    </location>
    <ligand>
        <name>FAD</name>
        <dbReference type="ChEBI" id="CHEBI:57692"/>
    </ligand>
</feature>
<keyword evidence="7" id="KW-1185">Reference proteome</keyword>
<keyword evidence="4" id="KW-0274">FAD</keyword>
<evidence type="ECO:0000256" key="3">
    <source>
        <dbReference type="ARBA" id="ARBA00025649"/>
    </source>
</evidence>
<evidence type="ECO:0000313" key="6">
    <source>
        <dbReference type="EMBL" id="MBI9116070.1"/>
    </source>
</evidence>
<gene>
    <name evidence="6" type="ORF">JAV76_13710</name>
</gene>
<dbReference type="RefSeq" id="WP_198734640.1">
    <property type="nucleotide sequence ID" value="NZ_JAEINH010000015.1"/>
</dbReference>
<dbReference type="SUPFAM" id="SSF52467">
    <property type="entry name" value="DHS-like NAD/FAD-binding domain"/>
    <property type="match status" value="1"/>
</dbReference>
<accession>A0A934IE48</accession>
<evidence type="ECO:0000259" key="5">
    <source>
        <dbReference type="SMART" id="SM00893"/>
    </source>
</evidence>
<dbReference type="Pfam" id="PF01012">
    <property type="entry name" value="ETF"/>
    <property type="match status" value="1"/>
</dbReference>
<dbReference type="InterPro" id="IPR014729">
    <property type="entry name" value="Rossmann-like_a/b/a_fold"/>
</dbReference>
<feature type="binding site" evidence="4">
    <location>
        <begin position="246"/>
        <end position="247"/>
    </location>
    <ligand>
        <name>FAD</name>
        <dbReference type="ChEBI" id="CHEBI:57692"/>
    </ligand>
</feature>
<dbReference type="InterPro" id="IPR029035">
    <property type="entry name" value="DHS-like_NAD/FAD-binding_dom"/>
</dbReference>
<keyword evidence="4" id="KW-0285">Flavoprotein</keyword>
<dbReference type="InterPro" id="IPR001308">
    <property type="entry name" value="ETF_a/FixB"/>
</dbReference>
<dbReference type="GO" id="GO:0009055">
    <property type="term" value="F:electron transfer activity"/>
    <property type="evidence" value="ECO:0007669"/>
    <property type="project" value="InterPro"/>
</dbReference>
<proteinExistence type="inferred from homology"/>
<dbReference type="PIRSF" id="PIRSF000089">
    <property type="entry name" value="Electra_flavoP_a"/>
    <property type="match status" value="1"/>
</dbReference>
<dbReference type="SMART" id="SM00893">
    <property type="entry name" value="ETF"/>
    <property type="match status" value="1"/>
</dbReference>
<comment type="cofactor">
    <cofactor evidence="4">
        <name>FAD</name>
        <dbReference type="ChEBI" id="CHEBI:57692"/>
    </cofactor>
    <text evidence="4">Binds 1 FAD per dimer.</text>
</comment>
<dbReference type="PANTHER" id="PTHR43153:SF1">
    <property type="entry name" value="ELECTRON TRANSFER FLAVOPROTEIN SUBUNIT ALPHA, MITOCHONDRIAL"/>
    <property type="match status" value="1"/>
</dbReference>
<dbReference type="AlphaFoldDB" id="A0A934IE48"/>
<evidence type="ECO:0000256" key="2">
    <source>
        <dbReference type="ARBA" id="ARBA00011355"/>
    </source>
</evidence>
<reference evidence="6" key="1">
    <citation type="submission" date="2020-12" db="EMBL/GenBank/DDBJ databases">
        <title>Sanguibacter suaedae sp. nov., isolated from Suaeda aralocaspica.</title>
        <authorList>
            <person name="Ma Q."/>
        </authorList>
    </citation>
    <scope>NUCLEOTIDE SEQUENCE</scope>
    <source>
        <strain evidence="6">YZGR15</strain>
    </source>
</reference>
<comment type="similarity">
    <text evidence="1">Belongs to the ETF alpha-subunit/FixB family.</text>
</comment>
<dbReference type="SUPFAM" id="SSF52402">
    <property type="entry name" value="Adenine nucleotide alpha hydrolases-like"/>
    <property type="match status" value="1"/>
</dbReference>
<comment type="function">
    <text evidence="3">The electron transfer flavoprotein serves as a specific electron acceptor for other dehydrogenases. It transfers the electrons to the main respiratory chain via ETF-ubiquinone oxidoreductase (ETF dehydrogenase).</text>
</comment>
<comment type="caution">
    <text evidence="6">The sequence shown here is derived from an EMBL/GenBank/DDBJ whole genome shotgun (WGS) entry which is preliminary data.</text>
</comment>
<dbReference type="Pfam" id="PF00766">
    <property type="entry name" value="ETF_alpha"/>
    <property type="match status" value="1"/>
</dbReference>
<evidence type="ECO:0000256" key="1">
    <source>
        <dbReference type="ARBA" id="ARBA00005817"/>
    </source>
</evidence>
<evidence type="ECO:0000256" key="4">
    <source>
        <dbReference type="PIRSR" id="PIRSR000089-1"/>
    </source>
</evidence>
<dbReference type="Gene3D" id="3.40.50.1220">
    <property type="entry name" value="TPP-binding domain"/>
    <property type="match status" value="1"/>
</dbReference>
<sequence length="333" mass="33219">MADSTDRTVLVHLDTPAQGLRSPALELLTMARGLGSVVAVALEEPSEGTLDQLAEHGVRELLVTELCGAPGADPHLTPVAAEALAAAVAASGATVVLLSSSFPTKEAAARLAHATGGGLVLDVTEVSVDGDGAVVGAKRVLAGTWDVACAVRSEPAVLTVRANAVVATPAPARSEVAVRRVAVEVTATATAARLVSRTEHEPAGGGSGRPALAEAAYVVAGGRGTLGDFGPVEDLADALGAAVGATRDAVDEGWVGHDAQIGQTGVTVAPRLYVGAGISGAPHHRGGMQSSAVIVAVNNDPDSPIFEIADFGVVGDLAEVLPQAAATIRAHRA</sequence>
<dbReference type="GO" id="GO:0033539">
    <property type="term" value="P:fatty acid beta-oxidation using acyl-CoA dehydrogenase"/>
    <property type="evidence" value="ECO:0007669"/>
    <property type="project" value="TreeGrafter"/>
</dbReference>
<comment type="subunit">
    <text evidence="2">Heterodimer of an alpha and a beta subunit.</text>
</comment>
<dbReference type="GO" id="GO:0050660">
    <property type="term" value="F:flavin adenine dinucleotide binding"/>
    <property type="evidence" value="ECO:0007669"/>
    <property type="project" value="InterPro"/>
</dbReference>